<dbReference type="GO" id="GO:0008843">
    <property type="term" value="F:endochitinase activity"/>
    <property type="evidence" value="ECO:0007669"/>
    <property type="project" value="UniProtKB-EC"/>
</dbReference>
<evidence type="ECO:0000256" key="11">
    <source>
        <dbReference type="RuleBase" id="RU000489"/>
    </source>
</evidence>
<evidence type="ECO:0000313" key="16">
    <source>
        <dbReference type="EMBL" id="EWC44902.1"/>
    </source>
</evidence>
<keyword evidence="5 11" id="KW-0378">Hydrolase</keyword>
<dbReference type="PROSITE" id="PS51782">
    <property type="entry name" value="LYSM"/>
    <property type="match status" value="2"/>
</dbReference>
<dbReference type="InterPro" id="IPR029070">
    <property type="entry name" value="Chitinase_insertion_sf"/>
</dbReference>
<feature type="transmembrane region" description="Helical" evidence="12">
    <location>
        <begin position="1149"/>
        <end position="1171"/>
    </location>
</feature>
<dbReference type="InterPro" id="IPR011583">
    <property type="entry name" value="Chitinase_II/V-like_cat"/>
</dbReference>
<keyword evidence="4" id="KW-0147">Chitin-binding</keyword>
<evidence type="ECO:0000256" key="1">
    <source>
        <dbReference type="ARBA" id="ARBA00000822"/>
    </source>
</evidence>
<reference evidence="16 17" key="1">
    <citation type="submission" date="2013-05" db="EMBL/GenBank/DDBJ databases">
        <title>Drechslerella stenobrocha genome reveals carnivorous origination and mechanical trapping mechanism of predatory fungi.</title>
        <authorList>
            <person name="Liu X."/>
            <person name="Zhang W."/>
            <person name="Liu K."/>
        </authorList>
    </citation>
    <scope>NUCLEOTIDE SEQUENCE [LARGE SCALE GENOMIC DNA]</scope>
    <source>
        <strain evidence="16 17">248</strain>
    </source>
</reference>
<dbReference type="HOGENOM" id="CLU_001482_0_0_1"/>
<feature type="domain" description="LysM" evidence="14">
    <location>
        <begin position="282"/>
        <end position="327"/>
    </location>
</feature>
<dbReference type="Proteomes" id="UP000024837">
    <property type="component" value="Unassembled WGS sequence"/>
</dbReference>
<dbReference type="GO" id="GO:0008061">
    <property type="term" value="F:chitin binding"/>
    <property type="evidence" value="ECO:0007669"/>
    <property type="project" value="UniProtKB-KW"/>
</dbReference>
<dbReference type="EC" id="3.2.1.14" evidence="3"/>
<dbReference type="CDD" id="cd00035">
    <property type="entry name" value="ChtBD1"/>
    <property type="match status" value="1"/>
</dbReference>
<evidence type="ECO:0000256" key="8">
    <source>
        <dbReference type="ARBA" id="ARBA00023277"/>
    </source>
</evidence>
<keyword evidence="13" id="KW-0732">Signal</keyword>
<dbReference type="InterPro" id="IPR018392">
    <property type="entry name" value="LysM"/>
</dbReference>
<feature type="signal peptide" evidence="13">
    <location>
        <begin position="1"/>
        <end position="19"/>
    </location>
</feature>
<feature type="transmembrane region" description="Helical" evidence="12">
    <location>
        <begin position="1123"/>
        <end position="1142"/>
    </location>
</feature>
<dbReference type="Gene3D" id="3.10.350.10">
    <property type="entry name" value="LysM domain"/>
    <property type="match status" value="2"/>
</dbReference>
<evidence type="ECO:0000256" key="2">
    <source>
        <dbReference type="ARBA" id="ARBA00008682"/>
    </source>
</evidence>
<keyword evidence="12" id="KW-1133">Transmembrane helix</keyword>
<dbReference type="EMBL" id="KI966433">
    <property type="protein sequence ID" value="EWC44902.1"/>
    <property type="molecule type" value="Genomic_DNA"/>
</dbReference>
<accession>W7HXN9</accession>
<keyword evidence="6" id="KW-0146">Chitin degradation</keyword>
<feature type="domain" description="LysM" evidence="14">
    <location>
        <begin position="346"/>
        <end position="394"/>
    </location>
</feature>
<evidence type="ECO:0000256" key="6">
    <source>
        <dbReference type="ARBA" id="ARBA00023024"/>
    </source>
</evidence>
<dbReference type="SUPFAM" id="SSF54556">
    <property type="entry name" value="Chitinase insertion domain"/>
    <property type="match status" value="1"/>
</dbReference>
<feature type="transmembrane region" description="Helical" evidence="12">
    <location>
        <begin position="1177"/>
        <end position="1193"/>
    </location>
</feature>
<dbReference type="Pfam" id="PF01476">
    <property type="entry name" value="LysM"/>
    <property type="match status" value="2"/>
</dbReference>
<dbReference type="GO" id="GO:0000272">
    <property type="term" value="P:polysaccharide catabolic process"/>
    <property type="evidence" value="ECO:0007669"/>
    <property type="project" value="UniProtKB-KW"/>
</dbReference>
<evidence type="ECO:0000256" key="9">
    <source>
        <dbReference type="ARBA" id="ARBA00023295"/>
    </source>
</evidence>
<gene>
    <name evidence="16" type="ORF">DRE_00961</name>
</gene>
<keyword evidence="9 11" id="KW-0326">Glycosidase</keyword>
<keyword evidence="7" id="KW-0843">Virulence</keyword>
<dbReference type="InterPro" id="IPR001223">
    <property type="entry name" value="Glyco_hydro18_cat"/>
</dbReference>
<evidence type="ECO:0000256" key="4">
    <source>
        <dbReference type="ARBA" id="ARBA00022669"/>
    </source>
</evidence>
<dbReference type="InterPro" id="IPR036861">
    <property type="entry name" value="Endochitinase-like_sf"/>
</dbReference>
<dbReference type="InterPro" id="IPR017853">
    <property type="entry name" value="GH"/>
</dbReference>
<evidence type="ECO:0000256" key="13">
    <source>
        <dbReference type="SAM" id="SignalP"/>
    </source>
</evidence>
<dbReference type="PROSITE" id="PS51910">
    <property type="entry name" value="GH18_2"/>
    <property type="match status" value="1"/>
</dbReference>
<evidence type="ECO:0000256" key="3">
    <source>
        <dbReference type="ARBA" id="ARBA00012729"/>
    </source>
</evidence>
<dbReference type="Pfam" id="PF00704">
    <property type="entry name" value="Glyco_hydro_18"/>
    <property type="match status" value="1"/>
</dbReference>
<keyword evidence="8" id="KW-0119">Carbohydrate metabolism</keyword>
<dbReference type="SMART" id="SM00257">
    <property type="entry name" value="LysM"/>
    <property type="match status" value="2"/>
</dbReference>
<sequence>MKHLALSSIFVALAARCIADDSFISALRACPQSCSEVGQNPADWTVYDSVERLNSCNETLLLDFAIYSPLDDPETTVKISSCTASGPQKAKRQEIVTNSCQHSDQTDVSIELQSSGAGISVNGPHVVAAARQIQSYLKSTSDCGTFINFGYSNHSVVGVYVGASVENTNVADTLVQKFIDHIQSNGIANTTIAQYCQGANSDYTIGIAASASGDIAGIQSIVRSWSDSKCVTGLEQKSLDWAKTTLKIAGSVAVVEDKEFSISGSGQTLRASSGLVSRATCKYIKVVSGDSCGSLAGKCKITGPKFMEFNTAKNLCATLAVGQPVCCDKGTLPDLKPKPNKDGSCSSYAVIKDDYCAKIAASNGLTVQNLEAFNKNTWGWSGCNRLLTGIKICLSTGTPPMPAPVTNAVCGPQKPGSKPPDAGKSLASLNPCKLNVCCNIWGQCGTTSDFCTVSKSATGAPGTSAPGVSGCISNCGTELVKSAAPAKFISVAYFEAWNSKRKCLHMDVDQIDSKKYTHIHYSFADITKDFKVDVSGVSRDWEAFKSITDIKKILSFGGWSFSTEQDSYPIFREGVTDANRQTFATNVVNFLKQNNLDGLDFDWEYPGAPDIPGIPPGGKNDGANYLKFLQMVRAALPAGKTLSIAAPASFWYLQGFHPLDQFAKTLDYIIYMTYDLHGQWDYGNKWASPGCPAGNCLRSHVNSTETYDSLVMVTKAGVPSNKVIVGVSSYGRSFKMAQAGCTGPNCPFTGPNSGAKPGRCTETAGYIADAEIDEILKRNPSAKMWLDKSSNSNIMVYDNTEWVAYMDGPNKAGRTTYYKGLQMGGVSDWAVDLQQFAPPSKPLPELAACDARYLSLEDIERDKDKIPDHCINIYIVQAQVEALNRARRDFNDILNSGYDHKFDIYLKYLRLHVIPGFERWVLNNANEYFDCGRPFVRNCCHDCKDNACNFCSKCESGLNSGPFEQSVNCPNLIPIKGAQPTTAFNVNWHLKDKERFVKDLSEKAGIDESWFHYVDKIVDTPSKFCTDKPECHFWWRGYPVLTEPVVIPNPKKAIAEALDNLKAMNEAFDDAVIAAQVFGDMGEMAEVAMASELPVFMTEVAIDSMRQIVKFADELQEANRKEFILSFVMSFLFLVPMAGSVVAGLGLRVLGNVIIAIGETAGLAFTVYGIVQDPESAVGAILGLLVGIGGLRGNKGSMISQAAGLRRGMSTADTAKLGPYVVGRTDMLRGLQRSCGL</sequence>
<keyword evidence="12" id="KW-0812">Transmembrane</keyword>
<evidence type="ECO:0000256" key="12">
    <source>
        <dbReference type="SAM" id="Phobius"/>
    </source>
</evidence>
<dbReference type="OrthoDB" id="73875at2759"/>
<comment type="catalytic activity">
    <reaction evidence="1">
        <text>Random endo-hydrolysis of N-acetyl-beta-D-glucosaminide (1-&gt;4)-beta-linkages in chitin and chitodextrins.</text>
        <dbReference type="EC" id="3.2.1.14"/>
    </reaction>
</comment>
<dbReference type="PANTHER" id="PTHR47700:SF2">
    <property type="entry name" value="CHITINASE"/>
    <property type="match status" value="1"/>
</dbReference>
<dbReference type="AlphaFoldDB" id="W7HXN9"/>
<keyword evidence="17" id="KW-1185">Reference proteome</keyword>
<comment type="similarity">
    <text evidence="2">Belongs to the glycosyl hydrolase 18 family. Chitinase class V subfamily.</text>
</comment>
<feature type="domain" description="GH18" evidence="15">
    <location>
        <begin position="488"/>
        <end position="850"/>
    </location>
</feature>
<dbReference type="Gene3D" id="3.30.60.10">
    <property type="entry name" value="Endochitinase-like"/>
    <property type="match status" value="1"/>
</dbReference>
<dbReference type="PROSITE" id="PS01095">
    <property type="entry name" value="GH18_1"/>
    <property type="match status" value="1"/>
</dbReference>
<evidence type="ECO:0000259" key="15">
    <source>
        <dbReference type="PROSITE" id="PS51910"/>
    </source>
</evidence>
<dbReference type="SUPFAM" id="SSF51445">
    <property type="entry name" value="(Trans)glycosidases"/>
    <property type="match status" value="1"/>
</dbReference>
<feature type="chain" id="PRO_5004895611" description="chitinase" evidence="13">
    <location>
        <begin position="20"/>
        <end position="1237"/>
    </location>
</feature>
<dbReference type="SUPFAM" id="SSF57016">
    <property type="entry name" value="Plant lectins/antimicrobial peptides"/>
    <property type="match status" value="1"/>
</dbReference>
<organism evidence="16 17">
    <name type="scientific">Drechslerella stenobrocha 248</name>
    <dbReference type="NCBI Taxonomy" id="1043628"/>
    <lineage>
        <taxon>Eukaryota</taxon>
        <taxon>Fungi</taxon>
        <taxon>Dikarya</taxon>
        <taxon>Ascomycota</taxon>
        <taxon>Pezizomycotina</taxon>
        <taxon>Orbiliomycetes</taxon>
        <taxon>Orbiliales</taxon>
        <taxon>Orbiliaceae</taxon>
        <taxon>Drechslerella</taxon>
    </lineage>
</organism>
<dbReference type="InterPro" id="IPR001579">
    <property type="entry name" value="Glyco_hydro_18_chit_AS"/>
</dbReference>
<dbReference type="InterPro" id="IPR053214">
    <property type="entry name" value="LysM12-like"/>
</dbReference>
<evidence type="ECO:0000256" key="10">
    <source>
        <dbReference type="ARBA" id="ARBA00023326"/>
    </source>
</evidence>
<evidence type="ECO:0000256" key="7">
    <source>
        <dbReference type="ARBA" id="ARBA00023026"/>
    </source>
</evidence>
<evidence type="ECO:0000256" key="5">
    <source>
        <dbReference type="ARBA" id="ARBA00022801"/>
    </source>
</evidence>
<name>W7HXN9_9PEZI</name>
<dbReference type="GO" id="GO:0006032">
    <property type="term" value="P:chitin catabolic process"/>
    <property type="evidence" value="ECO:0007669"/>
    <property type="project" value="UniProtKB-KW"/>
</dbReference>
<dbReference type="SMART" id="SM00636">
    <property type="entry name" value="Glyco_18"/>
    <property type="match status" value="1"/>
</dbReference>
<dbReference type="CDD" id="cd02878">
    <property type="entry name" value="GH18_zymocin_alpha"/>
    <property type="match status" value="1"/>
</dbReference>
<dbReference type="Gene3D" id="3.10.50.10">
    <property type="match status" value="1"/>
</dbReference>
<dbReference type="InterPro" id="IPR036779">
    <property type="entry name" value="LysM_dom_sf"/>
</dbReference>
<evidence type="ECO:0000313" key="17">
    <source>
        <dbReference type="Proteomes" id="UP000024837"/>
    </source>
</evidence>
<dbReference type="PANTHER" id="PTHR47700">
    <property type="entry name" value="V CHITINASE, PUTATIVE (AFU_ORTHOLOGUE AFUA_6G13720)-RELATED"/>
    <property type="match status" value="1"/>
</dbReference>
<evidence type="ECO:0000259" key="14">
    <source>
        <dbReference type="PROSITE" id="PS51782"/>
    </source>
</evidence>
<dbReference type="Gene3D" id="3.20.20.80">
    <property type="entry name" value="Glycosidases"/>
    <property type="match status" value="1"/>
</dbReference>
<keyword evidence="12" id="KW-0472">Membrane</keyword>
<protein>
    <recommendedName>
        <fullName evidence="3">chitinase</fullName>
        <ecNumber evidence="3">3.2.1.14</ecNumber>
    </recommendedName>
</protein>
<keyword evidence="10" id="KW-0624">Polysaccharide degradation</keyword>
<proteinExistence type="inferred from homology"/>